<reference evidence="4 5" key="1">
    <citation type="submission" date="2024-02" db="EMBL/GenBank/DDBJ databases">
        <authorList>
            <person name="Chen Y."/>
            <person name="Shah S."/>
            <person name="Dougan E. K."/>
            <person name="Thang M."/>
            <person name="Chan C."/>
        </authorList>
    </citation>
    <scope>NUCLEOTIDE SEQUENCE [LARGE SCALE GENOMIC DNA]</scope>
</reference>
<dbReference type="Pfam" id="PF00498">
    <property type="entry name" value="FHA"/>
    <property type="match status" value="1"/>
</dbReference>
<dbReference type="PANTHER" id="PTHR47939">
    <property type="entry name" value="MEMBRANE-ASSOCIATED SALT-INDUCIBLE PROTEIN-LIKE"/>
    <property type="match status" value="1"/>
</dbReference>
<dbReference type="SUPFAM" id="SSF49879">
    <property type="entry name" value="SMAD/FHA domain"/>
    <property type="match status" value="1"/>
</dbReference>
<feature type="repeat" description="PPR" evidence="2">
    <location>
        <begin position="186"/>
        <end position="220"/>
    </location>
</feature>
<dbReference type="Proteomes" id="UP001642464">
    <property type="component" value="Unassembled WGS sequence"/>
</dbReference>
<feature type="repeat" description="PPR" evidence="2">
    <location>
        <begin position="116"/>
        <end position="150"/>
    </location>
</feature>
<comment type="caution">
    <text evidence="4">The sequence shown here is derived from an EMBL/GenBank/DDBJ whole genome shotgun (WGS) entry which is preliminary data.</text>
</comment>
<dbReference type="CDD" id="cd00060">
    <property type="entry name" value="FHA"/>
    <property type="match status" value="1"/>
</dbReference>
<dbReference type="PROSITE" id="PS50006">
    <property type="entry name" value="FHA_DOMAIN"/>
    <property type="match status" value="1"/>
</dbReference>
<dbReference type="PANTHER" id="PTHR47939:SF13">
    <property type="entry name" value="OS03G0201400 PROTEIN"/>
    <property type="match status" value="1"/>
</dbReference>
<organism evidence="4 5">
    <name type="scientific">Durusdinium trenchii</name>
    <dbReference type="NCBI Taxonomy" id="1381693"/>
    <lineage>
        <taxon>Eukaryota</taxon>
        <taxon>Sar</taxon>
        <taxon>Alveolata</taxon>
        <taxon>Dinophyceae</taxon>
        <taxon>Suessiales</taxon>
        <taxon>Symbiodiniaceae</taxon>
        <taxon>Durusdinium</taxon>
    </lineage>
</organism>
<dbReference type="Pfam" id="PF01535">
    <property type="entry name" value="PPR"/>
    <property type="match status" value="1"/>
</dbReference>
<gene>
    <name evidence="4" type="ORF">SCF082_LOCUS12443</name>
</gene>
<feature type="repeat" description="PPR" evidence="2">
    <location>
        <begin position="355"/>
        <end position="389"/>
    </location>
</feature>
<evidence type="ECO:0000313" key="5">
    <source>
        <dbReference type="Proteomes" id="UP001642464"/>
    </source>
</evidence>
<dbReference type="SMART" id="SM00240">
    <property type="entry name" value="FHA"/>
    <property type="match status" value="1"/>
</dbReference>
<accession>A0ABP0JJW9</accession>
<dbReference type="PROSITE" id="PS51375">
    <property type="entry name" value="PPR"/>
    <property type="match status" value="4"/>
</dbReference>
<dbReference type="Gene3D" id="2.60.200.20">
    <property type="match status" value="1"/>
</dbReference>
<name>A0ABP0JJW9_9DINO</name>
<dbReference type="Gene3D" id="1.25.40.10">
    <property type="entry name" value="Tetratricopeptide repeat domain"/>
    <property type="match status" value="4"/>
</dbReference>
<dbReference type="EMBL" id="CAXAMM010007569">
    <property type="protein sequence ID" value="CAK9014714.1"/>
    <property type="molecule type" value="Genomic_DNA"/>
</dbReference>
<dbReference type="InterPro" id="IPR005011">
    <property type="entry name" value="SNU66/SART1"/>
</dbReference>
<dbReference type="Pfam" id="PF13812">
    <property type="entry name" value="PPR_3"/>
    <property type="match status" value="3"/>
</dbReference>
<proteinExistence type="predicted"/>
<dbReference type="InterPro" id="IPR011990">
    <property type="entry name" value="TPR-like_helical_dom_sf"/>
</dbReference>
<evidence type="ECO:0000256" key="2">
    <source>
        <dbReference type="PROSITE-ProRule" id="PRU00708"/>
    </source>
</evidence>
<dbReference type="InterPro" id="IPR002885">
    <property type="entry name" value="PPR_rpt"/>
</dbReference>
<dbReference type="Pfam" id="PF03343">
    <property type="entry name" value="SART-1"/>
    <property type="match status" value="1"/>
</dbReference>
<feature type="domain" description="FHA" evidence="3">
    <location>
        <begin position="1166"/>
        <end position="1220"/>
    </location>
</feature>
<keyword evidence="5" id="KW-1185">Reference proteome</keyword>
<evidence type="ECO:0000256" key="1">
    <source>
        <dbReference type="ARBA" id="ARBA00022737"/>
    </source>
</evidence>
<dbReference type="InterPro" id="IPR000253">
    <property type="entry name" value="FHA_dom"/>
</dbReference>
<keyword evidence="1" id="KW-0677">Repeat</keyword>
<dbReference type="InterPro" id="IPR050667">
    <property type="entry name" value="PPR-containing_protein"/>
</dbReference>
<protein>
    <submittedName>
        <fullName evidence="4">Chloroplastic</fullName>
    </submittedName>
</protein>
<dbReference type="InterPro" id="IPR008984">
    <property type="entry name" value="SMAD_FHA_dom_sf"/>
</dbReference>
<sequence length="1284" mass="141517">MPPLQTKVTLQSDLLECSVAVNRYAREQQWQRALQVAGLEKCRAAVDVILYNSLINACQKAGQWQTALLLLAEIEGCNLETTVISYNAAISACATAGRWKEALLLLGACHKRHEKDVITFNAAMSACASGAVWQRACWLLADLTRSGLKPTVVSCSTTISACGRAGKWELALILLASAERSQVRTDAVMYSAAMDACGKCKEWTQAVWILAACQRKNLQPHVVAYNTAISACERQWEVALLLFWEMLGHEEPDLITYNAMISTCAAGLWQQALGLLDRAKEQLVQVDVITYNAVMSSCDSGAWELALVVLAEVGETIKADAISFDSAMSACEKAEGWPQAVGLLLELHGASLKKDAVTCSALTSGCVKAGKWISALQLFGELCVHSVRCDSFVYTGAMKALEIAGHWNGALSAFDELRHSLRADLVSRNAAISACSAEWQLAVLLLEDEQFLVVVTKAEPPKRQKRKDPELYEQLSKQRRLVKRADTGQTKKGEAALTQVSERIQTMGGEEDDEVKEQKERELLGLKKDSDTNVALTATTEFCNVVQTPLEKIETLKHESFRGSTLYKQQATQRKGIAAGERKARKAGLAEEVSAVKDVEEELEQSLIEDSLDLSCASGLEYLRARSQIGCDQDSHRIRKLDNRPLEMSTVDGDIKLEYRDDFGRVQTPKEAFRSISWKFHGKVPGRKNMERRLLRLENEMRLTPSCSAASASSTVPISNWGLFLARLECARSNTTSMIQLYATTFLQKELENCPECPIQMTPMLEPVRIIHEDEDVRVGQPAHIMDLEAANRWLFESPDSEARCPFCRGAVLQIQAERSEDLNATLIAIAEKIYTNSEGVIHKAVRLRDARLLGTLSRLLPASRWRELLLQKNAEGKLPFELLPEMMQSEEEISSFLQGLSLLVASDFEDFENVIVHSGLSARFADGCQVWSRQDPSDPRPLRPGEVALKSGSSAYYLLGSFCDQLIFLRDTGLQTCLCRAPLRAAFCQDARVPELYEPAMRIWLSNDLSALSFPRHRSIWIGGATYADDFVVSGAPKGAATLKFQEPSTWYLHAIAADLEIEEKSHVVMIKKNTSYKLPSNTIKVRIQPLGQEVTLRPCFSARRALSSDLVASLQEQLPCECDFSRPPLVLVHFQLELKDKASTGAHAVMFSEHIGAIVAQEPFTIGRRGASSLVIPMAGNLSASVSRHHCCVHLEGDHLVVFDAGSMCGTKLNGQVLGDTLASAHPLHQSDVLDMGQVRIRLAKVSPLIGADDETALAMFVGGVDHSVPNVVRRPLLIPPA</sequence>
<evidence type="ECO:0000313" key="4">
    <source>
        <dbReference type="EMBL" id="CAK9014714.1"/>
    </source>
</evidence>
<evidence type="ECO:0000259" key="3">
    <source>
        <dbReference type="PROSITE" id="PS50006"/>
    </source>
</evidence>
<feature type="repeat" description="PPR" evidence="2">
    <location>
        <begin position="47"/>
        <end position="81"/>
    </location>
</feature>